<evidence type="ECO:0000313" key="1">
    <source>
        <dbReference type="EMBL" id="KAJ1119760.1"/>
    </source>
</evidence>
<comment type="caution">
    <text evidence="1">The sequence shown here is derived from an EMBL/GenBank/DDBJ whole genome shotgun (WGS) entry which is preliminary data.</text>
</comment>
<name>A0AAV7NUL1_PLEWA</name>
<sequence length="134" mass="14516">MKGWRTASSRLGAALTASTCGALDAHSGIFAVAVYAARKAYKQPSVTWGYPSIPPHVFLIARRVCPRGALRIPREAPTARAGRLLFPTKRADLRNGRGQAALNGIHHVSIVSEKCMNYNQKRIPANTPNLGLLE</sequence>
<organism evidence="1 2">
    <name type="scientific">Pleurodeles waltl</name>
    <name type="common">Iberian ribbed newt</name>
    <dbReference type="NCBI Taxonomy" id="8319"/>
    <lineage>
        <taxon>Eukaryota</taxon>
        <taxon>Metazoa</taxon>
        <taxon>Chordata</taxon>
        <taxon>Craniata</taxon>
        <taxon>Vertebrata</taxon>
        <taxon>Euteleostomi</taxon>
        <taxon>Amphibia</taxon>
        <taxon>Batrachia</taxon>
        <taxon>Caudata</taxon>
        <taxon>Salamandroidea</taxon>
        <taxon>Salamandridae</taxon>
        <taxon>Pleurodelinae</taxon>
        <taxon>Pleurodeles</taxon>
    </lineage>
</organism>
<dbReference type="Proteomes" id="UP001066276">
    <property type="component" value="Chromosome 8"/>
</dbReference>
<dbReference type="AlphaFoldDB" id="A0AAV7NUL1"/>
<gene>
    <name evidence="1" type="ORF">NDU88_007945</name>
</gene>
<reference evidence="1" key="1">
    <citation type="journal article" date="2022" name="bioRxiv">
        <title>Sequencing and chromosome-scale assembly of the giantPleurodeles waltlgenome.</title>
        <authorList>
            <person name="Brown T."/>
            <person name="Elewa A."/>
            <person name="Iarovenko S."/>
            <person name="Subramanian E."/>
            <person name="Araus A.J."/>
            <person name="Petzold A."/>
            <person name="Susuki M."/>
            <person name="Suzuki K.-i.T."/>
            <person name="Hayashi T."/>
            <person name="Toyoda A."/>
            <person name="Oliveira C."/>
            <person name="Osipova E."/>
            <person name="Leigh N.D."/>
            <person name="Simon A."/>
            <person name="Yun M.H."/>
        </authorList>
    </citation>
    <scope>NUCLEOTIDE SEQUENCE</scope>
    <source>
        <strain evidence="1">20211129_DDA</strain>
        <tissue evidence="1">Liver</tissue>
    </source>
</reference>
<evidence type="ECO:0008006" key="3">
    <source>
        <dbReference type="Google" id="ProtNLM"/>
    </source>
</evidence>
<protein>
    <recommendedName>
        <fullName evidence="3">Secreted protein</fullName>
    </recommendedName>
</protein>
<proteinExistence type="predicted"/>
<evidence type="ECO:0000313" key="2">
    <source>
        <dbReference type="Proteomes" id="UP001066276"/>
    </source>
</evidence>
<keyword evidence="2" id="KW-1185">Reference proteome</keyword>
<dbReference type="EMBL" id="JANPWB010000012">
    <property type="protein sequence ID" value="KAJ1119760.1"/>
    <property type="molecule type" value="Genomic_DNA"/>
</dbReference>
<accession>A0AAV7NUL1</accession>